<dbReference type="PANTHER" id="PTHR10680">
    <property type="entry name" value="PEPTIDYL-GLYCINE ALPHA-AMIDATING MONOOXYGENASE"/>
    <property type="match status" value="1"/>
</dbReference>
<dbReference type="RefSeq" id="WP_133686757.1">
    <property type="nucleotide sequence ID" value="NZ_SOAY01000010.1"/>
</dbReference>
<dbReference type="OrthoDB" id="9799230at2"/>
<accession>A0A4R7K9I7</accession>
<evidence type="ECO:0000256" key="2">
    <source>
        <dbReference type="ARBA" id="ARBA00023180"/>
    </source>
</evidence>
<dbReference type="EMBL" id="SOAY01000010">
    <property type="protein sequence ID" value="TDT47372.1"/>
    <property type="molecule type" value="Genomic_DNA"/>
</dbReference>
<keyword evidence="2" id="KW-0325">Glycoprotein</keyword>
<proteinExistence type="predicted"/>
<dbReference type="PANTHER" id="PTHR10680:SF38">
    <property type="entry name" value="BLL1368 PROTEIN"/>
    <property type="match status" value="1"/>
</dbReference>
<evidence type="ECO:0008006" key="5">
    <source>
        <dbReference type="Google" id="ProtNLM"/>
    </source>
</evidence>
<gene>
    <name evidence="3" type="ORF">CLV90_1447</name>
</gene>
<protein>
    <recommendedName>
        <fullName evidence="5">6-bladed beta-propeller</fullName>
    </recommendedName>
</protein>
<dbReference type="SUPFAM" id="SSF63829">
    <property type="entry name" value="Calcium-dependent phosphotriesterase"/>
    <property type="match status" value="1"/>
</dbReference>
<dbReference type="AlphaFoldDB" id="A0A4R7K9I7"/>
<evidence type="ECO:0000313" key="3">
    <source>
        <dbReference type="EMBL" id="TDT47372.1"/>
    </source>
</evidence>
<keyword evidence="1" id="KW-0732">Signal</keyword>
<keyword evidence="4" id="KW-1185">Reference proteome</keyword>
<dbReference type="Gene3D" id="2.120.10.30">
    <property type="entry name" value="TolB, C-terminal domain"/>
    <property type="match status" value="1"/>
</dbReference>
<evidence type="ECO:0000256" key="1">
    <source>
        <dbReference type="ARBA" id="ARBA00022729"/>
    </source>
</evidence>
<sequence length="366" mass="41452">MAKLEINRRYFLNKSAKAGLGLVIVPHFNIIKSKPKLYQTVIGHGDFKYRVHKDWGVLDRSRTPIKNCHEMVMDSRGRLIMVGDDTHNNILIYDKSGKLLDSWGIRYNGGHGLTLWNDGSEDFLFICDTNGESLIKTTTNGRELMIIEHPSKYGAYNENDAFKPTESAIAPNGDIYIADGYGSNYILQFTKDGEFIRKIGEGRGIGQHQFQTAHGICIDYREKGQPTLLITSRATNCFKRFTLDGIFIEQIDVPGAFVCRPVIHNSNLYSGVCWSSETDFEEGDMNTHPTRTSPKSGFVTILDKNGKVVSNPGGVEPHYKNGQLQRMVQKDEIFKHCHDVCVDNDENLYVCQWNANNTYPMKLERV</sequence>
<comment type="caution">
    <text evidence="3">The sequence shown here is derived from an EMBL/GenBank/DDBJ whole genome shotgun (WGS) entry which is preliminary data.</text>
</comment>
<dbReference type="InterPro" id="IPR011042">
    <property type="entry name" value="6-blade_b-propeller_TolB-like"/>
</dbReference>
<name>A0A4R7K9I7_9FLAO</name>
<reference evidence="3 4" key="1">
    <citation type="submission" date="2019-03" db="EMBL/GenBank/DDBJ databases">
        <title>Genomic Encyclopedia of Archaeal and Bacterial Type Strains, Phase II (KMG-II): from individual species to whole genera.</title>
        <authorList>
            <person name="Goeker M."/>
        </authorList>
    </citation>
    <scope>NUCLEOTIDE SEQUENCE [LARGE SCALE GENOMIC DNA]</scope>
    <source>
        <strain evidence="3 4">DSM 25233</strain>
    </source>
</reference>
<dbReference type="Proteomes" id="UP000294749">
    <property type="component" value="Unassembled WGS sequence"/>
</dbReference>
<organism evidence="3 4">
    <name type="scientific">Maribacter spongiicola</name>
    <dbReference type="NCBI Taxonomy" id="1206753"/>
    <lineage>
        <taxon>Bacteria</taxon>
        <taxon>Pseudomonadati</taxon>
        <taxon>Bacteroidota</taxon>
        <taxon>Flavobacteriia</taxon>
        <taxon>Flavobacteriales</taxon>
        <taxon>Flavobacteriaceae</taxon>
        <taxon>Maribacter</taxon>
    </lineage>
</organism>
<evidence type="ECO:0000313" key="4">
    <source>
        <dbReference type="Proteomes" id="UP000294749"/>
    </source>
</evidence>